<dbReference type="InterPro" id="IPR045222">
    <property type="entry name" value="Rpb4-like"/>
</dbReference>
<dbReference type="Pfam" id="PF03874">
    <property type="entry name" value="RNA_pol_Rpb4"/>
    <property type="match status" value="1"/>
</dbReference>
<dbReference type="GO" id="GO:0000166">
    <property type="term" value="F:nucleotide binding"/>
    <property type="evidence" value="ECO:0007669"/>
    <property type="project" value="InterPro"/>
</dbReference>
<dbReference type="Gene3D" id="1.20.1250.40">
    <property type="match status" value="1"/>
</dbReference>
<dbReference type="eggNOG" id="KOG2351">
    <property type="taxonomic scope" value="Eukaryota"/>
</dbReference>
<evidence type="ECO:0000313" key="7">
    <source>
        <dbReference type="RefSeq" id="XP_010246544.1"/>
    </source>
</evidence>
<organism evidence="6 7">
    <name type="scientific">Nelumbo nucifera</name>
    <name type="common">Sacred lotus</name>
    <dbReference type="NCBI Taxonomy" id="4432"/>
    <lineage>
        <taxon>Eukaryota</taxon>
        <taxon>Viridiplantae</taxon>
        <taxon>Streptophyta</taxon>
        <taxon>Embryophyta</taxon>
        <taxon>Tracheophyta</taxon>
        <taxon>Spermatophyta</taxon>
        <taxon>Magnoliopsida</taxon>
        <taxon>Proteales</taxon>
        <taxon>Nelumbonaceae</taxon>
        <taxon>Nelumbo</taxon>
    </lineage>
</organism>
<keyword evidence="7 8" id="KW-0804">Transcription</keyword>
<keyword evidence="7 8" id="KW-0240">DNA-directed RNA polymerase</keyword>
<feature type="compositionally biased region" description="Basic and acidic residues" evidence="4">
    <location>
        <begin position="20"/>
        <end position="33"/>
    </location>
</feature>
<keyword evidence="6" id="KW-1185">Reference proteome</keyword>
<comment type="subcellular location">
    <subcellularLocation>
        <location evidence="1">Nucleus</location>
    </subcellularLocation>
</comment>
<dbReference type="SMART" id="SM00657">
    <property type="entry name" value="RPOL4c"/>
    <property type="match status" value="1"/>
</dbReference>
<protein>
    <submittedName>
        <fullName evidence="7 8">DNA-directed RNA polymerases IV and V subunit 4 isoform X1</fullName>
    </submittedName>
</protein>
<dbReference type="SUPFAM" id="SSF47819">
    <property type="entry name" value="HRDC-like"/>
    <property type="match status" value="1"/>
</dbReference>
<dbReference type="KEGG" id="nnu:104589806"/>
<evidence type="ECO:0000313" key="8">
    <source>
        <dbReference type="RefSeq" id="XP_010246546.1"/>
    </source>
</evidence>
<dbReference type="GO" id="GO:0005634">
    <property type="term" value="C:nucleus"/>
    <property type="evidence" value="ECO:0007669"/>
    <property type="project" value="UniProtKB-SubCell"/>
</dbReference>
<feature type="region of interest" description="Disordered" evidence="4">
    <location>
        <begin position="1"/>
        <end position="117"/>
    </location>
</feature>
<reference evidence="7 8" key="1">
    <citation type="submission" date="2025-04" db="UniProtKB">
        <authorList>
            <consortium name="RefSeq"/>
        </authorList>
    </citation>
    <scope>IDENTIFICATION</scope>
</reference>
<dbReference type="InterPro" id="IPR005574">
    <property type="entry name" value="Rpb4/RPC9"/>
</dbReference>
<feature type="domain" description="RNA polymerase Rpb4/RPC9 core" evidence="5">
    <location>
        <begin position="130"/>
        <end position="251"/>
    </location>
</feature>
<dbReference type="STRING" id="4432.A0A1U7Z6N0"/>
<dbReference type="OMA" id="VYLRCKW"/>
<evidence type="ECO:0000259" key="5">
    <source>
        <dbReference type="SMART" id="SM00657"/>
    </source>
</evidence>
<dbReference type="OrthoDB" id="2186918at2759"/>
<evidence type="ECO:0000313" key="9">
    <source>
        <dbReference type="RefSeq" id="XP_010246547.1"/>
    </source>
</evidence>
<comment type="similarity">
    <text evidence="3">Belongs to the eukaryotic RPB4 RNA polymerase subunit family.</text>
</comment>
<keyword evidence="2" id="KW-0539">Nucleus</keyword>
<evidence type="ECO:0000256" key="4">
    <source>
        <dbReference type="SAM" id="MobiDB-lite"/>
    </source>
</evidence>
<evidence type="ECO:0000256" key="3">
    <source>
        <dbReference type="ARBA" id="ARBA00025724"/>
    </source>
</evidence>
<dbReference type="AlphaFoldDB" id="A0A1U7Z6N0"/>
<feature type="compositionally biased region" description="Low complexity" evidence="4">
    <location>
        <begin position="69"/>
        <end position="96"/>
    </location>
</feature>
<dbReference type="GO" id="GO:0006352">
    <property type="term" value="P:DNA-templated transcription initiation"/>
    <property type="evidence" value="ECO:0007669"/>
    <property type="project" value="InterPro"/>
</dbReference>
<dbReference type="Proteomes" id="UP000189703">
    <property type="component" value="Unplaced"/>
</dbReference>
<dbReference type="RefSeq" id="XP_010246547.1">
    <property type="nucleotide sequence ID" value="XM_010248245.2"/>
</dbReference>
<evidence type="ECO:0000313" key="6">
    <source>
        <dbReference type="Proteomes" id="UP000189703"/>
    </source>
</evidence>
<evidence type="ECO:0000256" key="1">
    <source>
        <dbReference type="ARBA" id="ARBA00004123"/>
    </source>
</evidence>
<dbReference type="PANTHER" id="PTHR21297">
    <property type="entry name" value="DNA-DIRECTED RNA POLYMERASE II"/>
    <property type="match status" value="1"/>
</dbReference>
<dbReference type="GO" id="GO:0030422">
    <property type="term" value="P:siRNA processing"/>
    <property type="evidence" value="ECO:0000318"/>
    <property type="project" value="GO_Central"/>
</dbReference>
<dbReference type="InterPro" id="IPR006590">
    <property type="entry name" value="RNA_pol_Rpb4/RPC9_core"/>
</dbReference>
<dbReference type="InterPro" id="IPR038324">
    <property type="entry name" value="Rpb4/RPC9_sf"/>
</dbReference>
<sequence>MAGKGEKGFNMKSSLKSSSGKKEAAAKGKDGTSSKKGRTIRFDTSDPEEAEIDTPLKSGGKVMPASVASKESSNAKISNSSKSGGKFSFGSPVSKGDWGKGGKGDKTVKASGKSTVSKGPTIPELKIEDELPKNTECLLDCEAAIILQGIQEQLVILSEDPTFKMPTSFDNGLQYAKTSNQYTSHTSVQQVLEPLKRHGVSDGEMCMIGNIFPETVDEVFALIPSLKGKRQNIEEPMKDVVYKLANLRHSK</sequence>
<accession>A0A1U7Z6N0</accession>
<dbReference type="RefSeq" id="XP_010246544.1">
    <property type="nucleotide sequence ID" value="XM_010248242.2"/>
</dbReference>
<evidence type="ECO:0000256" key="2">
    <source>
        <dbReference type="ARBA" id="ARBA00023242"/>
    </source>
</evidence>
<proteinExistence type="inferred from homology"/>
<gene>
    <name evidence="7 8 9" type="primary">LOC104589806</name>
</gene>
<name>A0A1U7Z6N0_NELNU</name>
<dbReference type="GeneID" id="104589806"/>
<dbReference type="RefSeq" id="XP_010246546.1">
    <property type="nucleotide sequence ID" value="XM_010248244.2"/>
</dbReference>
<feature type="compositionally biased region" description="Basic and acidic residues" evidence="4">
    <location>
        <begin position="97"/>
        <end position="108"/>
    </location>
</feature>
<dbReference type="GO" id="GO:0000428">
    <property type="term" value="C:DNA-directed RNA polymerase complex"/>
    <property type="evidence" value="ECO:0007669"/>
    <property type="project" value="UniProtKB-KW"/>
</dbReference>
<dbReference type="InterPro" id="IPR010997">
    <property type="entry name" value="HRDC-like_sf"/>
</dbReference>